<dbReference type="InterPro" id="IPR022409">
    <property type="entry name" value="PKD/Chitinase_dom"/>
</dbReference>
<evidence type="ECO:0000313" key="8">
    <source>
        <dbReference type="EMBL" id="MFD2025991.1"/>
    </source>
</evidence>
<comment type="cofactor">
    <cofactor evidence="1">
        <name>Ca(2+)</name>
        <dbReference type="ChEBI" id="CHEBI:29108"/>
    </cofactor>
</comment>
<feature type="active site" description="Charge relay system" evidence="5">
    <location>
        <position position="438"/>
    </location>
</feature>
<dbReference type="InterPro" id="IPR000209">
    <property type="entry name" value="Peptidase_S8/S53_dom"/>
</dbReference>
<dbReference type="SUPFAM" id="SSF49299">
    <property type="entry name" value="PKD domain"/>
    <property type="match status" value="2"/>
</dbReference>
<keyword evidence="3 5" id="KW-0378">Hydrolase</keyword>
<dbReference type="InterPro" id="IPR035986">
    <property type="entry name" value="PKD_dom_sf"/>
</dbReference>
<dbReference type="InterPro" id="IPR007280">
    <property type="entry name" value="Peptidase_C_arc/bac"/>
</dbReference>
<keyword evidence="9" id="KW-1185">Reference proteome</keyword>
<evidence type="ECO:0000256" key="1">
    <source>
        <dbReference type="ARBA" id="ARBA00001913"/>
    </source>
</evidence>
<reference evidence="9" key="1">
    <citation type="journal article" date="2019" name="Int. J. Syst. Evol. Microbiol.">
        <title>The Global Catalogue of Microorganisms (GCM) 10K type strain sequencing project: providing services to taxonomists for standard genome sequencing and annotation.</title>
        <authorList>
            <consortium name="The Broad Institute Genomics Platform"/>
            <consortium name="The Broad Institute Genome Sequencing Center for Infectious Disease"/>
            <person name="Wu L."/>
            <person name="Ma J."/>
        </authorList>
    </citation>
    <scope>NUCLEOTIDE SEQUENCE [LARGE SCALE GENOMIC DNA]</scope>
    <source>
        <strain evidence="9">CCM 7043</strain>
    </source>
</reference>
<dbReference type="PROSITE" id="PS00138">
    <property type="entry name" value="SUBTILASE_SER"/>
    <property type="match status" value="1"/>
</dbReference>
<name>A0ABW4V843_9MICO</name>
<evidence type="ECO:0000256" key="3">
    <source>
        <dbReference type="ARBA" id="ARBA00022801"/>
    </source>
</evidence>
<comment type="caution">
    <text evidence="8">The sequence shown here is derived from an EMBL/GenBank/DDBJ whole genome shotgun (WGS) entry which is preliminary data.</text>
</comment>
<evidence type="ECO:0000313" key="9">
    <source>
        <dbReference type="Proteomes" id="UP001597338"/>
    </source>
</evidence>
<dbReference type="InterPro" id="IPR000601">
    <property type="entry name" value="PKD_dom"/>
</dbReference>
<organism evidence="8 9">
    <name type="scientific">Promicromonospora aerolata</name>
    <dbReference type="NCBI Taxonomy" id="195749"/>
    <lineage>
        <taxon>Bacteria</taxon>
        <taxon>Bacillati</taxon>
        <taxon>Actinomycetota</taxon>
        <taxon>Actinomycetes</taxon>
        <taxon>Micrococcales</taxon>
        <taxon>Promicromonosporaceae</taxon>
        <taxon>Promicromonospora</taxon>
    </lineage>
</organism>
<feature type="region of interest" description="Disordered" evidence="6">
    <location>
        <begin position="421"/>
        <end position="441"/>
    </location>
</feature>
<proteinExistence type="inferred from homology"/>
<dbReference type="Gene3D" id="3.40.50.200">
    <property type="entry name" value="Peptidase S8/S53 domain"/>
    <property type="match status" value="1"/>
</dbReference>
<dbReference type="Pfam" id="PF04151">
    <property type="entry name" value="PPC"/>
    <property type="match status" value="1"/>
</dbReference>
<dbReference type="InterPro" id="IPR015500">
    <property type="entry name" value="Peptidase_S8_subtilisin-rel"/>
</dbReference>
<comment type="similarity">
    <text evidence="5">Belongs to the peptidase S8 family.</text>
</comment>
<dbReference type="InterPro" id="IPR023828">
    <property type="entry name" value="Peptidase_S8_Ser-AS"/>
</dbReference>
<dbReference type="SUPFAM" id="SSF52743">
    <property type="entry name" value="Subtilisin-like"/>
    <property type="match status" value="1"/>
</dbReference>
<dbReference type="InterPro" id="IPR013783">
    <property type="entry name" value="Ig-like_fold"/>
</dbReference>
<dbReference type="InterPro" id="IPR036852">
    <property type="entry name" value="Peptidase_S8/S53_dom_sf"/>
</dbReference>
<feature type="active site" description="Charge relay system" evidence="5">
    <location>
        <position position="330"/>
    </location>
</feature>
<evidence type="ECO:0000259" key="7">
    <source>
        <dbReference type="PROSITE" id="PS50093"/>
    </source>
</evidence>
<evidence type="ECO:0000256" key="6">
    <source>
        <dbReference type="SAM" id="MobiDB-lite"/>
    </source>
</evidence>
<keyword evidence="4 5" id="KW-0720">Serine protease</keyword>
<dbReference type="Gene3D" id="2.60.40.10">
    <property type="entry name" value="Immunoglobulins"/>
    <property type="match status" value="2"/>
</dbReference>
<evidence type="ECO:0000256" key="4">
    <source>
        <dbReference type="ARBA" id="ARBA00022825"/>
    </source>
</evidence>
<evidence type="ECO:0000256" key="5">
    <source>
        <dbReference type="PROSITE-ProRule" id="PRU01240"/>
    </source>
</evidence>
<accession>A0ABW4V843</accession>
<feature type="compositionally biased region" description="Basic and acidic residues" evidence="6">
    <location>
        <begin position="427"/>
        <end position="437"/>
    </location>
</feature>
<feature type="compositionally biased region" description="Basic and acidic residues" evidence="6">
    <location>
        <begin position="1"/>
        <end position="11"/>
    </location>
</feature>
<dbReference type="EMBL" id="JBHUHF010000001">
    <property type="protein sequence ID" value="MFD2025991.1"/>
    <property type="molecule type" value="Genomic_DNA"/>
</dbReference>
<dbReference type="Gene3D" id="2.60.120.380">
    <property type="match status" value="1"/>
</dbReference>
<evidence type="ECO:0000256" key="2">
    <source>
        <dbReference type="ARBA" id="ARBA00022670"/>
    </source>
</evidence>
<feature type="active site" description="Charge relay system" evidence="5">
    <location>
        <position position="589"/>
    </location>
</feature>
<dbReference type="PRINTS" id="PR00723">
    <property type="entry name" value="SUBTILISIN"/>
</dbReference>
<dbReference type="PROSITE" id="PS51892">
    <property type="entry name" value="SUBTILASE"/>
    <property type="match status" value="1"/>
</dbReference>
<dbReference type="SMART" id="SM00089">
    <property type="entry name" value="PKD"/>
    <property type="match status" value="2"/>
</dbReference>
<keyword evidence="2 5" id="KW-0645">Protease</keyword>
<dbReference type="Pfam" id="PF00082">
    <property type="entry name" value="Peptidase_S8"/>
    <property type="match status" value="1"/>
</dbReference>
<dbReference type="Proteomes" id="UP001597338">
    <property type="component" value="Unassembled WGS sequence"/>
</dbReference>
<dbReference type="CDD" id="cd00306">
    <property type="entry name" value="Peptidases_S8_S53"/>
    <property type="match status" value="1"/>
</dbReference>
<gene>
    <name evidence="8" type="ORF">ACFSL2_10780</name>
</gene>
<dbReference type="RefSeq" id="WP_377197859.1">
    <property type="nucleotide sequence ID" value="NZ_JBHUHF010000001.1"/>
</dbReference>
<dbReference type="PROSITE" id="PS50093">
    <property type="entry name" value="PKD"/>
    <property type="match status" value="1"/>
</dbReference>
<protein>
    <submittedName>
        <fullName evidence="8">S8 family serine peptidase</fullName>
    </submittedName>
</protein>
<feature type="region of interest" description="Disordered" evidence="6">
    <location>
        <begin position="1"/>
        <end position="31"/>
    </location>
</feature>
<feature type="domain" description="PKD" evidence="7">
    <location>
        <begin position="60"/>
        <end position="114"/>
    </location>
</feature>
<dbReference type="CDD" id="cd00146">
    <property type="entry name" value="PKD"/>
    <property type="match status" value="1"/>
</dbReference>
<sequence>MTDGRVRDRVAGEVPVAGTASTGAPDSPADPLVADAGDSGLVPVGGSTTLLGAAFGGAAPYEFAWSAAEGTLARASSATPTFDSTGLQPGTYGVALEVTDRLGVTSTDVVKVVVYESVEDRLLDEAARDTTPGATGVAPLEYPFDVAQGTARIDASVTWTNENNDYDLFLIDPDGNEAARSAGGTPQTSEATGVDAPAAGEWTLRVDRWLTATDTVTSVVTGVQQADPRPVVTAGGPYAFALDADQELTGTVTGGTAPLSVGWDLDGDGAFDDATGATPTVNLPEGRYLATLKVTDSAGLERRQTTSILVAAPEVIATQTVPVTVIGIADTGINPYHEEFSAQTYPDPAVLALTDNFTRHPSEYIPGYPQDAAALPVTLGEGYLPAADTPLWAGNETVSPATLYWIPGTKIVGAVDAGGSTGATSADDPHPILDDNGHGSGSASVSAGNRYGYCPTCLLVAVEGLDETVATGYPWVDITSHSFGYVGGAPVGPVTSGEEVTKAAAERGQTVLFAAGNGVGNAFDVPVNTWHSDQTGPDWNITVGAIRRDNERAVVGDGIPVHVSAWGDGNLPSACRTGTVGQCAFGGTSAATPYTAGVFGTVLTQVRAAVGDGAAGQKPGQVVASGIARDESVYLADGKLTRAELREAVLKTAFPLNQDNALSPYPYPLTAPYGGESNVLFEGYGAATPNSAQRAVDVLLGTELLPERQFEDDFFALDRAVRDSLWGGYDRDGDGAPDDESADLGLDLDLDLEGVDLTTVAGTLDVLRTVAQANEPETELPTHGTDPLTRYLHRRVSAEPGVTGCGATINETYLGAEDTTGDLEPCFESRITSVGAAYRPLGIFPSDDPIDAPLPAGSVVDVELYIAGETPMMVRPTGVLMATDRELGEGEGMLAPVHGSGPDGAACSTLGEACWTKHEFSFTTTRPAFSGEQITFQVRLLGARSWAFGFEGAHTSKIVITPADLPSTGFELGATITSPADGSALGESETVTAGGSYAFPDPGEDPSGAGDHPVTRRVQVSVDDVSFADPLTAVLDESTGTWSVQVGTLPVGAHVVYARAQADTTTSEVSASRFTVEPNAEVQWQIVDRNAPVVGSAWRQAAGFADWSFAFDTAEYETGGPKTVVVRQVDRGAETARDTARVRFE</sequence>